<dbReference type="Gene3D" id="2.60.120.560">
    <property type="entry name" value="Exo-inulinase, domain 1"/>
    <property type="match status" value="1"/>
</dbReference>
<dbReference type="InterPro" id="IPR010496">
    <property type="entry name" value="AL/BT2_dom"/>
</dbReference>
<feature type="signal peptide" evidence="1">
    <location>
        <begin position="1"/>
        <end position="23"/>
    </location>
</feature>
<feature type="domain" description="3-keto-alpha-glucoside-1,2-lyase/3-keto-2-hydroxy-glucal hydratase" evidence="2">
    <location>
        <begin position="156"/>
        <end position="332"/>
    </location>
</feature>
<accession>A0A517ZDX3</accession>
<gene>
    <name evidence="3" type="ORF">Mal4_50360</name>
</gene>
<sequence precursor="true">MQPSYLGRLLPFLLFAVMVPGLAADDDRARAQIVYTDPNNVDEDFHFQGEYRGWQRSQPSHRSSRSVALQVISRGEGNFEAVKYYDGLPGAGWQQEAKYILSGSRQADIVTFPGEQYDIVIDGERALIFAADGRPAGEMQKVYRVSPTMGAEPPPGAIVMFDGSPTDKFRNPKITDDGLLMAGTETTEAYADFLLHGEFRLPYKPFARGQARGNSGFYLQRRYEIQVLDSFGLEGKINECGALYKTRTPDVNMCLPPLQWQTYDIDFTAARFDDAGNKVADARLTVWHNGVVIHNDIAIPNKTGAGRPEGPDPIPTLLQDHGNPVVYRNIWLLPKDGGAPARRWVRSLQQIPPVPIFTRTPPWPVTVHVGD</sequence>
<dbReference type="GO" id="GO:0016787">
    <property type="term" value="F:hydrolase activity"/>
    <property type="evidence" value="ECO:0007669"/>
    <property type="project" value="InterPro"/>
</dbReference>
<dbReference type="KEGG" id="mri:Mal4_50360"/>
<dbReference type="EMBL" id="CP036275">
    <property type="protein sequence ID" value="QDU40678.1"/>
    <property type="molecule type" value="Genomic_DNA"/>
</dbReference>
<organism evidence="3 4">
    <name type="scientific">Maioricimonas rarisocia</name>
    <dbReference type="NCBI Taxonomy" id="2528026"/>
    <lineage>
        <taxon>Bacteria</taxon>
        <taxon>Pseudomonadati</taxon>
        <taxon>Planctomycetota</taxon>
        <taxon>Planctomycetia</taxon>
        <taxon>Planctomycetales</taxon>
        <taxon>Planctomycetaceae</taxon>
        <taxon>Maioricimonas</taxon>
    </lineage>
</organism>
<keyword evidence="1" id="KW-0732">Signal</keyword>
<dbReference type="Proteomes" id="UP000320496">
    <property type="component" value="Chromosome"/>
</dbReference>
<evidence type="ECO:0000313" key="4">
    <source>
        <dbReference type="Proteomes" id="UP000320496"/>
    </source>
</evidence>
<reference evidence="3 4" key="1">
    <citation type="submission" date="2019-02" db="EMBL/GenBank/DDBJ databases">
        <title>Deep-cultivation of Planctomycetes and their phenomic and genomic characterization uncovers novel biology.</title>
        <authorList>
            <person name="Wiegand S."/>
            <person name="Jogler M."/>
            <person name="Boedeker C."/>
            <person name="Pinto D."/>
            <person name="Vollmers J."/>
            <person name="Rivas-Marin E."/>
            <person name="Kohn T."/>
            <person name="Peeters S.H."/>
            <person name="Heuer A."/>
            <person name="Rast P."/>
            <person name="Oberbeckmann S."/>
            <person name="Bunk B."/>
            <person name="Jeske O."/>
            <person name="Meyerdierks A."/>
            <person name="Storesund J.E."/>
            <person name="Kallscheuer N."/>
            <person name="Luecker S."/>
            <person name="Lage O.M."/>
            <person name="Pohl T."/>
            <person name="Merkel B.J."/>
            <person name="Hornburger P."/>
            <person name="Mueller R.-W."/>
            <person name="Bruemmer F."/>
            <person name="Labrenz M."/>
            <person name="Spormann A.M."/>
            <person name="Op den Camp H."/>
            <person name="Overmann J."/>
            <person name="Amann R."/>
            <person name="Jetten M.S.M."/>
            <person name="Mascher T."/>
            <person name="Medema M.H."/>
            <person name="Devos D.P."/>
            <person name="Kaster A.-K."/>
            <person name="Ovreas L."/>
            <person name="Rohde M."/>
            <person name="Galperin M.Y."/>
            <person name="Jogler C."/>
        </authorList>
    </citation>
    <scope>NUCLEOTIDE SEQUENCE [LARGE SCALE GENOMIC DNA]</scope>
    <source>
        <strain evidence="3 4">Mal4</strain>
    </source>
</reference>
<dbReference type="Pfam" id="PF06439">
    <property type="entry name" value="3keto-disac_hyd"/>
    <property type="match status" value="1"/>
</dbReference>
<evidence type="ECO:0000313" key="3">
    <source>
        <dbReference type="EMBL" id="QDU40678.1"/>
    </source>
</evidence>
<dbReference type="PANTHER" id="PTHR33546:SF1">
    <property type="entry name" value="LARGE, MULTIFUNCTIONAL SECRETED PROTEIN"/>
    <property type="match status" value="1"/>
</dbReference>
<evidence type="ECO:0000256" key="1">
    <source>
        <dbReference type="SAM" id="SignalP"/>
    </source>
</evidence>
<keyword evidence="4" id="KW-1185">Reference proteome</keyword>
<name>A0A517ZDX3_9PLAN</name>
<dbReference type="AlphaFoldDB" id="A0A517ZDX3"/>
<dbReference type="OrthoDB" id="176168at2"/>
<proteinExistence type="predicted"/>
<evidence type="ECO:0000259" key="2">
    <source>
        <dbReference type="Pfam" id="PF06439"/>
    </source>
</evidence>
<dbReference type="RefSeq" id="WP_145371949.1">
    <property type="nucleotide sequence ID" value="NZ_CP036275.1"/>
</dbReference>
<protein>
    <recommendedName>
        <fullName evidence="2">3-keto-alpha-glucoside-1,2-lyase/3-keto-2-hydroxy-glucal hydratase domain-containing protein</fullName>
    </recommendedName>
</protein>
<dbReference type="PANTHER" id="PTHR33546">
    <property type="entry name" value="LARGE, MULTIFUNCTIONAL SECRETED PROTEIN-RELATED"/>
    <property type="match status" value="1"/>
</dbReference>
<feature type="chain" id="PRO_5021918679" description="3-keto-alpha-glucoside-1,2-lyase/3-keto-2-hydroxy-glucal hydratase domain-containing protein" evidence="1">
    <location>
        <begin position="24"/>
        <end position="371"/>
    </location>
</feature>